<feature type="compositionally biased region" description="Gly residues" evidence="1">
    <location>
        <begin position="287"/>
        <end position="296"/>
    </location>
</feature>
<dbReference type="EMBL" id="JAKWFO010000005">
    <property type="protein sequence ID" value="KAI9636738.1"/>
    <property type="molecule type" value="Genomic_DNA"/>
</dbReference>
<feature type="compositionally biased region" description="Low complexity" evidence="1">
    <location>
        <begin position="232"/>
        <end position="253"/>
    </location>
</feature>
<accession>A0AA38HA71</accession>
<feature type="compositionally biased region" description="Polar residues" evidence="1">
    <location>
        <begin position="502"/>
        <end position="518"/>
    </location>
</feature>
<feature type="compositionally biased region" description="Pro residues" evidence="1">
    <location>
        <begin position="656"/>
        <end position="665"/>
    </location>
</feature>
<feature type="compositionally biased region" description="Basic and acidic residues" evidence="1">
    <location>
        <begin position="435"/>
        <end position="451"/>
    </location>
</feature>
<keyword evidence="3" id="KW-1185">Reference proteome</keyword>
<proteinExistence type="predicted"/>
<feature type="region of interest" description="Disordered" evidence="1">
    <location>
        <begin position="282"/>
        <end position="694"/>
    </location>
</feature>
<protein>
    <submittedName>
        <fullName evidence="2">Uncharacterized protein</fullName>
    </submittedName>
</protein>
<comment type="caution">
    <text evidence="2">The sequence shown here is derived from an EMBL/GenBank/DDBJ whole genome shotgun (WGS) entry which is preliminary data.</text>
</comment>
<feature type="region of interest" description="Disordered" evidence="1">
    <location>
        <begin position="222"/>
        <end position="267"/>
    </location>
</feature>
<feature type="compositionally biased region" description="Basic and acidic residues" evidence="1">
    <location>
        <begin position="360"/>
        <end position="370"/>
    </location>
</feature>
<evidence type="ECO:0000256" key="1">
    <source>
        <dbReference type="SAM" id="MobiDB-lite"/>
    </source>
</evidence>
<evidence type="ECO:0000313" key="3">
    <source>
        <dbReference type="Proteomes" id="UP001164286"/>
    </source>
</evidence>
<dbReference type="GeneID" id="77732627"/>
<feature type="compositionally biased region" description="Polar residues" evidence="1">
    <location>
        <begin position="336"/>
        <end position="347"/>
    </location>
</feature>
<feature type="compositionally biased region" description="Acidic residues" evidence="1">
    <location>
        <begin position="349"/>
        <end position="359"/>
    </location>
</feature>
<reference evidence="2" key="1">
    <citation type="journal article" date="2022" name="G3 (Bethesda)">
        <title>High quality genome of the basidiomycete yeast Dioszegia hungarica PDD-24b-2 isolated from cloud water.</title>
        <authorList>
            <person name="Jarrige D."/>
            <person name="Haridas S."/>
            <person name="Bleykasten-Grosshans C."/>
            <person name="Joly M."/>
            <person name="Nadalig T."/>
            <person name="Sancelme M."/>
            <person name="Vuilleumier S."/>
            <person name="Grigoriev I.V."/>
            <person name="Amato P."/>
            <person name="Bringel F."/>
        </authorList>
    </citation>
    <scope>NUCLEOTIDE SEQUENCE</scope>
    <source>
        <strain evidence="2">PDD-24b-2</strain>
    </source>
</reference>
<name>A0AA38HA71_9TREE</name>
<dbReference type="AlphaFoldDB" id="A0AA38HA71"/>
<dbReference type="RefSeq" id="XP_052946515.1">
    <property type="nucleotide sequence ID" value="XM_053093422.1"/>
</dbReference>
<evidence type="ECO:0000313" key="2">
    <source>
        <dbReference type="EMBL" id="KAI9636738.1"/>
    </source>
</evidence>
<feature type="compositionally biased region" description="Polar residues" evidence="1">
    <location>
        <begin position="377"/>
        <end position="389"/>
    </location>
</feature>
<organism evidence="2 3">
    <name type="scientific">Dioszegia hungarica</name>
    <dbReference type="NCBI Taxonomy" id="4972"/>
    <lineage>
        <taxon>Eukaryota</taxon>
        <taxon>Fungi</taxon>
        <taxon>Dikarya</taxon>
        <taxon>Basidiomycota</taxon>
        <taxon>Agaricomycotina</taxon>
        <taxon>Tremellomycetes</taxon>
        <taxon>Tremellales</taxon>
        <taxon>Bulleribasidiaceae</taxon>
        <taxon>Dioszegia</taxon>
    </lineage>
</organism>
<feature type="compositionally biased region" description="Low complexity" evidence="1">
    <location>
        <begin position="604"/>
        <end position="618"/>
    </location>
</feature>
<gene>
    <name evidence="2" type="ORF">MKK02DRAFT_45443</name>
</gene>
<sequence length="719" mass="77304">MADPSVPPTHSWTPAQTVDLVEYILKQPTLAKAFLAPKSTPVQLRNLYQKKLCLQLLQKTEWMDWMRKAKWVVLGEKGLRPTDDWGEANPVAERLEWLQYQHIRLCSRLSNYESVGAMEKDSRERKLWDDYRSKGQHDWYFAYHKLWMQNSPAAIKARDAAKHPLAQAALASASLRSRIGAGGVSGELARRIGQSRAEGADGDDEEDIVEVDEMPKGLAGASRLAGRIGSKASASPRPTAPAAVPAAEAVPDANGAGPSRLTIGSTRPLPVVPATAYLPSPATSAAGGQGGSGGAPLGRTGSASKLGKRIGNASTPAEQVPLKRSRVAAVPPEFTRQGSNSQMNPISIDSDDDEEEDVNVDERHEDEPRYPRHRVSQSRPRSSGPSTAGPSRSRPRLNRPPPSQSSRDPSVNPIYTSTGMPTPSPDLTPPLDETDLARILEPRKHARDMAIQKRLAPIARPVQDPRARQASSSSLSDGPSSDEDEVRQVPQDHYGGLLLDQSGPTLSFSMTGNTSPIKRQQRRLSVEAARPPTPPLPAAKRRRTVLDQARSQRKDEEMGDVGESSGGAKHGLRPATPPLADLPRGRQQTSSSTARRPLTPPLPSSSTSSAQIAPAPISKSKGKSAVSRSRSPGFAVVIPLRRPCSSQVKVTQDRPLTPPLPPPQVAVPVKNARRETAPVEAASPLEDEDDSDGAFCVDGLEVDEEDFLSALGGVIGMSP</sequence>
<dbReference type="Proteomes" id="UP001164286">
    <property type="component" value="Unassembled WGS sequence"/>
</dbReference>